<feature type="region of interest" description="Disordered" evidence="1">
    <location>
        <begin position="113"/>
        <end position="146"/>
    </location>
</feature>
<protein>
    <submittedName>
        <fullName evidence="3">Thioredoxin family protein</fullName>
    </submittedName>
</protein>
<gene>
    <name evidence="3" type="ORF">J3U87_01845</name>
</gene>
<organism evidence="3 4">
    <name type="scientific">Sulfidibacter corallicola</name>
    <dbReference type="NCBI Taxonomy" id="2818388"/>
    <lineage>
        <taxon>Bacteria</taxon>
        <taxon>Pseudomonadati</taxon>
        <taxon>Acidobacteriota</taxon>
        <taxon>Holophagae</taxon>
        <taxon>Acanthopleuribacterales</taxon>
        <taxon>Acanthopleuribacteraceae</taxon>
        <taxon>Sulfidibacter</taxon>
    </lineage>
</organism>
<dbReference type="PROSITE" id="PS51352">
    <property type="entry name" value="THIOREDOXIN_2"/>
    <property type="match status" value="1"/>
</dbReference>
<proteinExistence type="predicted"/>
<name>A0A8A4TMI7_SULCO</name>
<dbReference type="GO" id="GO:0015035">
    <property type="term" value="F:protein-disulfide reductase activity"/>
    <property type="evidence" value="ECO:0007669"/>
    <property type="project" value="TreeGrafter"/>
</dbReference>
<evidence type="ECO:0000259" key="2">
    <source>
        <dbReference type="PROSITE" id="PS51352"/>
    </source>
</evidence>
<dbReference type="RefSeq" id="WP_237381318.1">
    <property type="nucleotide sequence ID" value="NZ_CP071793.1"/>
</dbReference>
<dbReference type="SUPFAM" id="SSF52833">
    <property type="entry name" value="Thioredoxin-like"/>
    <property type="match status" value="1"/>
</dbReference>
<feature type="domain" description="Thioredoxin" evidence="2">
    <location>
        <begin position="128"/>
        <end position="261"/>
    </location>
</feature>
<reference evidence="3" key="1">
    <citation type="submission" date="2021-03" db="EMBL/GenBank/DDBJ databases">
        <title>Acanthopleuribacteraceae sp. M133.</title>
        <authorList>
            <person name="Wang G."/>
        </authorList>
    </citation>
    <scope>NUCLEOTIDE SEQUENCE</scope>
    <source>
        <strain evidence="3">M133</strain>
    </source>
</reference>
<dbReference type="KEGG" id="scor:J3U87_01845"/>
<dbReference type="Pfam" id="PF00085">
    <property type="entry name" value="Thioredoxin"/>
    <property type="match status" value="1"/>
</dbReference>
<dbReference type="AlphaFoldDB" id="A0A8A4TMI7"/>
<dbReference type="Gene3D" id="3.40.30.10">
    <property type="entry name" value="Glutaredoxin"/>
    <property type="match status" value="1"/>
</dbReference>
<evidence type="ECO:0000256" key="1">
    <source>
        <dbReference type="SAM" id="MobiDB-lite"/>
    </source>
</evidence>
<dbReference type="InterPro" id="IPR036249">
    <property type="entry name" value="Thioredoxin-like_sf"/>
</dbReference>
<keyword evidence="4" id="KW-1185">Reference proteome</keyword>
<dbReference type="CDD" id="cd02947">
    <property type="entry name" value="TRX_family"/>
    <property type="match status" value="1"/>
</dbReference>
<dbReference type="EMBL" id="CP071793">
    <property type="protein sequence ID" value="QTD51186.1"/>
    <property type="molecule type" value="Genomic_DNA"/>
</dbReference>
<dbReference type="PANTHER" id="PTHR45663:SF11">
    <property type="entry name" value="GEO12009P1"/>
    <property type="match status" value="1"/>
</dbReference>
<dbReference type="InterPro" id="IPR013766">
    <property type="entry name" value="Thioredoxin_domain"/>
</dbReference>
<accession>A0A8A4TMI7</accession>
<dbReference type="GO" id="GO:0005737">
    <property type="term" value="C:cytoplasm"/>
    <property type="evidence" value="ECO:0007669"/>
    <property type="project" value="TreeGrafter"/>
</dbReference>
<sequence>MKKWLLLFGLISGFGVGVFGYEDSLILKGGEKVKVTGSVGLDRNMLVFRTEAGVNMMLSKALVNWPATAKVAPHVFKAVFPGQPLPKPPRVVKQAQPKRKIVIDKDALSKLKPGQGLTNKWDGDIPKLPPKTSQPKTAAAPSTAGDAPRIPVIQTISRSNRVDLNSHMDRQRYVMFDFYADWCGPCRKITPKLEALVRKYPHKVALKKIDIKTWGSPVAEQYRINSIPHVKLYDPSGKQMVNGSAQGAIRKIESLASREGW</sequence>
<evidence type="ECO:0000313" key="3">
    <source>
        <dbReference type="EMBL" id="QTD51186.1"/>
    </source>
</evidence>
<dbReference type="Proteomes" id="UP000663929">
    <property type="component" value="Chromosome"/>
</dbReference>
<dbReference type="PANTHER" id="PTHR45663">
    <property type="entry name" value="GEO12009P1"/>
    <property type="match status" value="1"/>
</dbReference>
<evidence type="ECO:0000313" key="4">
    <source>
        <dbReference type="Proteomes" id="UP000663929"/>
    </source>
</evidence>